<feature type="transmembrane region" description="Helical" evidence="2">
    <location>
        <begin position="104"/>
        <end position="127"/>
    </location>
</feature>
<reference evidence="3" key="1">
    <citation type="submission" date="2023-06" db="EMBL/GenBank/DDBJ databases">
        <title>Genome-scale phylogeny and comparative genomics of the fungal order Sordariales.</title>
        <authorList>
            <consortium name="Lawrence Berkeley National Laboratory"/>
            <person name="Hensen N."/>
            <person name="Bonometti L."/>
            <person name="Westerberg I."/>
            <person name="Brannstrom I.O."/>
            <person name="Guillou S."/>
            <person name="Cros-Aarteil S."/>
            <person name="Calhoun S."/>
            <person name="Haridas S."/>
            <person name="Kuo A."/>
            <person name="Mondo S."/>
            <person name="Pangilinan J."/>
            <person name="Riley R."/>
            <person name="Labutti K."/>
            <person name="Andreopoulos B."/>
            <person name="Lipzen A."/>
            <person name="Chen C."/>
            <person name="Yanf M."/>
            <person name="Daum C."/>
            <person name="Ng V."/>
            <person name="Clum A."/>
            <person name="Steindorff A."/>
            <person name="Ohm R."/>
            <person name="Martin F."/>
            <person name="Silar P."/>
            <person name="Natvig D."/>
            <person name="Lalanne C."/>
            <person name="Gautier V."/>
            <person name="Ament-Velasquez S.L."/>
            <person name="Kruys A."/>
            <person name="Hutchinson M.I."/>
            <person name="Powell A.J."/>
            <person name="Barry K."/>
            <person name="Miller A.N."/>
            <person name="Grigoriev I.V."/>
            <person name="Debuchy R."/>
            <person name="Gladieux P."/>
            <person name="Thoren M.H."/>
            <person name="Johannesson H."/>
        </authorList>
    </citation>
    <scope>NUCLEOTIDE SEQUENCE</scope>
    <source>
        <strain evidence="3">CBS 606.72</strain>
    </source>
</reference>
<dbReference type="EMBL" id="JAULSU010000006">
    <property type="protein sequence ID" value="KAK0614020.1"/>
    <property type="molecule type" value="Genomic_DNA"/>
</dbReference>
<feature type="region of interest" description="Disordered" evidence="1">
    <location>
        <begin position="47"/>
        <end position="96"/>
    </location>
</feature>
<feature type="compositionally biased region" description="Low complexity" evidence="1">
    <location>
        <begin position="47"/>
        <end position="92"/>
    </location>
</feature>
<feature type="compositionally biased region" description="Polar residues" evidence="1">
    <location>
        <begin position="134"/>
        <end position="155"/>
    </location>
</feature>
<gene>
    <name evidence="3" type="ORF">B0T14DRAFT_462229</name>
</gene>
<evidence type="ECO:0000256" key="2">
    <source>
        <dbReference type="SAM" id="Phobius"/>
    </source>
</evidence>
<feature type="non-terminal residue" evidence="3">
    <location>
        <position position="1"/>
    </location>
</feature>
<evidence type="ECO:0000313" key="3">
    <source>
        <dbReference type="EMBL" id="KAK0614020.1"/>
    </source>
</evidence>
<proteinExistence type="predicted"/>
<keyword evidence="4" id="KW-1185">Reference proteome</keyword>
<keyword evidence="2" id="KW-1133">Transmembrane helix</keyword>
<keyword evidence="2" id="KW-0472">Membrane</keyword>
<feature type="region of interest" description="Disordered" evidence="1">
    <location>
        <begin position="176"/>
        <end position="200"/>
    </location>
</feature>
<organism evidence="3 4">
    <name type="scientific">Immersiella caudata</name>
    <dbReference type="NCBI Taxonomy" id="314043"/>
    <lineage>
        <taxon>Eukaryota</taxon>
        <taxon>Fungi</taxon>
        <taxon>Dikarya</taxon>
        <taxon>Ascomycota</taxon>
        <taxon>Pezizomycotina</taxon>
        <taxon>Sordariomycetes</taxon>
        <taxon>Sordariomycetidae</taxon>
        <taxon>Sordariales</taxon>
        <taxon>Lasiosphaeriaceae</taxon>
        <taxon>Immersiella</taxon>
    </lineage>
</organism>
<sequence>TGSNGEFCTTDELYLTGGIGPFSYIGCGGGPTTDRYSAFTVDAASTATSSSVKPTSSQTSSTAPPTTVSQAPGPIVNSTTSPPSSLAPTAGSEGAAASPNNTGVIIGGVIGCVALLCGSGIVVVWLLRIQRNRNNQGSRQPSRAQTGHLQDTASNVDRKESIKTTWVISELDGQIADSWGPKGPAELPASWTPRVARAQQ</sequence>
<evidence type="ECO:0000256" key="1">
    <source>
        <dbReference type="SAM" id="MobiDB-lite"/>
    </source>
</evidence>
<comment type="caution">
    <text evidence="3">The sequence shown here is derived from an EMBL/GenBank/DDBJ whole genome shotgun (WGS) entry which is preliminary data.</text>
</comment>
<feature type="region of interest" description="Disordered" evidence="1">
    <location>
        <begin position="134"/>
        <end position="157"/>
    </location>
</feature>
<dbReference type="Proteomes" id="UP001175000">
    <property type="component" value="Unassembled WGS sequence"/>
</dbReference>
<dbReference type="AlphaFoldDB" id="A0AA39WEP0"/>
<protein>
    <submittedName>
        <fullName evidence="3">Uncharacterized protein</fullName>
    </submittedName>
</protein>
<accession>A0AA39WEP0</accession>
<keyword evidence="2" id="KW-0812">Transmembrane</keyword>
<name>A0AA39WEP0_9PEZI</name>
<evidence type="ECO:0000313" key="4">
    <source>
        <dbReference type="Proteomes" id="UP001175000"/>
    </source>
</evidence>